<dbReference type="Proteomes" id="UP000193240">
    <property type="component" value="Unassembled WGS sequence"/>
</dbReference>
<proteinExistence type="predicted"/>
<dbReference type="InParanoid" id="A0A1Y2LYF8"/>
<reference evidence="2 3" key="1">
    <citation type="journal article" date="2017" name="Genome Announc.">
        <title>Genome sequence of the saprophytic ascomycete Epicoccum nigrum ICMP 19927 strain isolated from New Zealand.</title>
        <authorList>
            <person name="Fokin M."/>
            <person name="Fleetwood D."/>
            <person name="Weir B.S."/>
            <person name="Villas-Boas S.G."/>
        </authorList>
    </citation>
    <scope>NUCLEOTIDE SEQUENCE [LARGE SCALE GENOMIC DNA]</scope>
    <source>
        <strain evidence="2 3">ICMP 19927</strain>
    </source>
</reference>
<evidence type="ECO:0000313" key="2">
    <source>
        <dbReference type="EMBL" id="OSS48954.1"/>
    </source>
</evidence>
<sequence>MSRKRKARDGNTPLLAGVPKRLHCSSPGPDRRSDGSLYIAEWLRYWLLPQSRPCLCLLWFILAPLRRSPTPLATTETLPPIQSISSRLSSARQTCFQTRVFEQGRRRLTSSP</sequence>
<name>A0A1Y2LYF8_EPING</name>
<gene>
    <name evidence="2" type="ORF">B5807_06861</name>
</gene>
<dbReference type="EMBL" id="KZ107845">
    <property type="protein sequence ID" value="OSS48954.1"/>
    <property type="molecule type" value="Genomic_DNA"/>
</dbReference>
<evidence type="ECO:0000313" key="3">
    <source>
        <dbReference type="Proteomes" id="UP000193240"/>
    </source>
</evidence>
<organism evidence="2 3">
    <name type="scientific">Epicoccum nigrum</name>
    <name type="common">Soil fungus</name>
    <name type="synonym">Epicoccum purpurascens</name>
    <dbReference type="NCBI Taxonomy" id="105696"/>
    <lineage>
        <taxon>Eukaryota</taxon>
        <taxon>Fungi</taxon>
        <taxon>Dikarya</taxon>
        <taxon>Ascomycota</taxon>
        <taxon>Pezizomycotina</taxon>
        <taxon>Dothideomycetes</taxon>
        <taxon>Pleosporomycetidae</taxon>
        <taxon>Pleosporales</taxon>
        <taxon>Pleosporineae</taxon>
        <taxon>Didymellaceae</taxon>
        <taxon>Epicoccum</taxon>
    </lineage>
</organism>
<keyword evidence="3" id="KW-1185">Reference proteome</keyword>
<accession>A0A1Y2LYF8</accession>
<feature type="region of interest" description="Disordered" evidence="1">
    <location>
        <begin position="1"/>
        <end position="34"/>
    </location>
</feature>
<dbReference type="AlphaFoldDB" id="A0A1Y2LYF8"/>
<evidence type="ECO:0000256" key="1">
    <source>
        <dbReference type="SAM" id="MobiDB-lite"/>
    </source>
</evidence>
<protein>
    <submittedName>
        <fullName evidence="2">Uncharacterized protein</fullName>
    </submittedName>
</protein>